<evidence type="ECO:0000256" key="1">
    <source>
        <dbReference type="SAM" id="Phobius"/>
    </source>
</evidence>
<feature type="transmembrane region" description="Helical" evidence="1">
    <location>
        <begin position="256"/>
        <end position="276"/>
    </location>
</feature>
<dbReference type="EMBL" id="PXYT01000022">
    <property type="protein sequence ID" value="PSR28033.1"/>
    <property type="molecule type" value="Genomic_DNA"/>
</dbReference>
<feature type="transmembrane region" description="Helical" evidence="1">
    <location>
        <begin position="52"/>
        <end position="70"/>
    </location>
</feature>
<reference evidence="3 4" key="1">
    <citation type="journal article" date="2014" name="BMC Genomics">
        <title>Comparison of environmental and isolate Sulfobacillus genomes reveals diverse carbon, sulfur, nitrogen, and hydrogen metabolisms.</title>
        <authorList>
            <person name="Justice N.B."/>
            <person name="Norman A."/>
            <person name="Brown C.T."/>
            <person name="Singh A."/>
            <person name="Thomas B.C."/>
            <person name="Banfield J.F."/>
        </authorList>
    </citation>
    <scope>NUCLEOTIDE SEQUENCE [LARGE SCALE GENOMIC DNA]</scope>
    <source>
        <strain evidence="3">AMDSBA1</strain>
    </source>
</reference>
<feature type="transmembrane region" description="Helical" evidence="1">
    <location>
        <begin position="90"/>
        <end position="108"/>
    </location>
</feature>
<keyword evidence="1" id="KW-1133">Transmembrane helix</keyword>
<evidence type="ECO:0000259" key="2">
    <source>
        <dbReference type="Pfam" id="PF13386"/>
    </source>
</evidence>
<keyword evidence="1" id="KW-0812">Transmembrane</keyword>
<dbReference type="InterPro" id="IPR039447">
    <property type="entry name" value="UreH-like_TM_dom"/>
</dbReference>
<evidence type="ECO:0000313" key="3">
    <source>
        <dbReference type="EMBL" id="PSR28033.1"/>
    </source>
</evidence>
<sequence length="295" mass="31925">MLNLWDPHAGIIWTTALATAFLLGMVHGITPDEHTWPITFSYAIGSYSTKKGLMAGLTFSAAFTLQRAIASELAYLALDKWFTLGSPVDYVVYLVVGVAMVWAGRYILQGKHWHLSLRRSHKMEPNRGATVNAPKPWMPLVHGFIAGWGFGAFAIIIYTVLAPAMPSAAWGWVPGALFGLGTTVMQALAGALFGWISQRLGLPPEATQKVALVTAGRTLRWGGIAFIAGGIIGLALPKFAQLSISTGIHVHNLDRLGIAFILVVVSVMGIGLTTLIQQTRYWARQAKSAQHSLQH</sequence>
<dbReference type="Pfam" id="PF13386">
    <property type="entry name" value="DsbD_2"/>
    <property type="match status" value="1"/>
</dbReference>
<feature type="transmembrane region" description="Helical" evidence="1">
    <location>
        <begin position="12"/>
        <end position="31"/>
    </location>
</feature>
<accession>A0A2T2X0L8</accession>
<name>A0A2T2X0L8_9FIRM</name>
<feature type="transmembrane region" description="Helical" evidence="1">
    <location>
        <begin position="218"/>
        <end position="236"/>
    </location>
</feature>
<dbReference type="AlphaFoldDB" id="A0A2T2X0L8"/>
<proteinExistence type="predicted"/>
<organism evidence="3 4">
    <name type="scientific">Sulfobacillus benefaciens</name>
    <dbReference type="NCBI Taxonomy" id="453960"/>
    <lineage>
        <taxon>Bacteria</taxon>
        <taxon>Bacillati</taxon>
        <taxon>Bacillota</taxon>
        <taxon>Clostridia</taxon>
        <taxon>Eubacteriales</taxon>
        <taxon>Clostridiales Family XVII. Incertae Sedis</taxon>
        <taxon>Sulfobacillus</taxon>
    </lineage>
</organism>
<gene>
    <name evidence="3" type="ORF">C7B43_10775</name>
</gene>
<dbReference type="Proteomes" id="UP000242699">
    <property type="component" value="Unassembled WGS sequence"/>
</dbReference>
<comment type="caution">
    <text evidence="3">The sequence shown here is derived from an EMBL/GenBank/DDBJ whole genome shotgun (WGS) entry which is preliminary data.</text>
</comment>
<feature type="domain" description="Urease accessory protein UreH-like transmembrane" evidence="2">
    <location>
        <begin position="86"/>
        <end position="202"/>
    </location>
</feature>
<protein>
    <recommendedName>
        <fullName evidence="2">Urease accessory protein UreH-like transmembrane domain-containing protein</fullName>
    </recommendedName>
</protein>
<feature type="transmembrane region" description="Helical" evidence="1">
    <location>
        <begin position="173"/>
        <end position="197"/>
    </location>
</feature>
<evidence type="ECO:0000313" key="4">
    <source>
        <dbReference type="Proteomes" id="UP000242699"/>
    </source>
</evidence>
<keyword evidence="1" id="KW-0472">Membrane</keyword>
<feature type="transmembrane region" description="Helical" evidence="1">
    <location>
        <begin position="140"/>
        <end position="161"/>
    </location>
</feature>